<protein>
    <submittedName>
        <fullName evidence="1">Uncharacterized protein</fullName>
    </submittedName>
</protein>
<dbReference type="EMBL" id="OV725079">
    <property type="protein sequence ID" value="CAH1395396.1"/>
    <property type="molecule type" value="Genomic_DNA"/>
</dbReference>
<dbReference type="Proteomes" id="UP001152798">
    <property type="component" value="Chromosome 3"/>
</dbReference>
<keyword evidence="2" id="KW-1185">Reference proteome</keyword>
<evidence type="ECO:0000313" key="1">
    <source>
        <dbReference type="EMBL" id="CAH1395396.1"/>
    </source>
</evidence>
<name>A0A9P0EC12_NEZVI</name>
<gene>
    <name evidence="1" type="ORF">NEZAVI_LOCUS5687</name>
</gene>
<organism evidence="1 2">
    <name type="scientific">Nezara viridula</name>
    <name type="common">Southern green stink bug</name>
    <name type="synonym">Cimex viridulus</name>
    <dbReference type="NCBI Taxonomy" id="85310"/>
    <lineage>
        <taxon>Eukaryota</taxon>
        <taxon>Metazoa</taxon>
        <taxon>Ecdysozoa</taxon>
        <taxon>Arthropoda</taxon>
        <taxon>Hexapoda</taxon>
        <taxon>Insecta</taxon>
        <taxon>Pterygota</taxon>
        <taxon>Neoptera</taxon>
        <taxon>Paraneoptera</taxon>
        <taxon>Hemiptera</taxon>
        <taxon>Heteroptera</taxon>
        <taxon>Panheteroptera</taxon>
        <taxon>Pentatomomorpha</taxon>
        <taxon>Pentatomoidea</taxon>
        <taxon>Pentatomidae</taxon>
        <taxon>Pentatominae</taxon>
        <taxon>Nezara</taxon>
    </lineage>
</organism>
<dbReference type="AlphaFoldDB" id="A0A9P0EC12"/>
<proteinExistence type="predicted"/>
<reference evidence="1" key="1">
    <citation type="submission" date="2022-01" db="EMBL/GenBank/DDBJ databases">
        <authorList>
            <person name="King R."/>
        </authorList>
    </citation>
    <scope>NUCLEOTIDE SEQUENCE</scope>
</reference>
<accession>A0A9P0EC12</accession>
<sequence length="50" mass="5795">MMGKESKRLSQVLTKDFLKPFSLEPLEFATGMATNRGRAILKVISPWRWK</sequence>
<evidence type="ECO:0000313" key="2">
    <source>
        <dbReference type="Proteomes" id="UP001152798"/>
    </source>
</evidence>